<proteinExistence type="predicted"/>
<dbReference type="OrthoDB" id="10414410at2759"/>
<reference evidence="1 3" key="1">
    <citation type="submission" date="2015-10" db="EMBL/GenBank/DDBJ databases">
        <title>The cercosporin biosynthetic gene cluster was horizontally transferred to several fungal lineages and shown to be expanded in Cercospora beticola based on microsynteny with recipient genomes.</title>
        <authorList>
            <person name="De Jonge R."/>
            <person name="Ebert M.K."/>
            <person name="Suttle J.C."/>
            <person name="Jurick Ii W.M."/>
            <person name="Secor G.A."/>
            <person name="Thomma B.P."/>
            <person name="Van De Peer Y."/>
            <person name="Bolton M.D."/>
        </authorList>
    </citation>
    <scope>NUCLEOTIDE SEQUENCE [LARGE SCALE GENOMIC DNA]</scope>
    <source>
        <strain evidence="1 3">09-40</strain>
    </source>
</reference>
<evidence type="ECO:0000313" key="1">
    <source>
        <dbReference type="EMBL" id="PIB01412.1"/>
    </source>
</evidence>
<protein>
    <submittedName>
        <fullName evidence="1">Uncharacterized protein</fullName>
    </submittedName>
</protein>
<evidence type="ECO:0000313" key="2">
    <source>
        <dbReference type="EMBL" id="WPA97633.1"/>
    </source>
</evidence>
<evidence type="ECO:0000313" key="3">
    <source>
        <dbReference type="Proteomes" id="UP000230605"/>
    </source>
</evidence>
<reference evidence="2 4" key="2">
    <citation type="submission" date="2023-09" db="EMBL/GenBank/DDBJ databases">
        <title>Complete-Gapless Cercospora beticola genome.</title>
        <authorList>
            <person name="Wyatt N.A."/>
            <person name="Spanner R.E."/>
            <person name="Bolton M.D."/>
        </authorList>
    </citation>
    <scope>NUCLEOTIDE SEQUENCE [LARGE SCALE GENOMIC DNA]</scope>
    <source>
        <strain evidence="2">Cb09-40</strain>
    </source>
</reference>
<evidence type="ECO:0000313" key="4">
    <source>
        <dbReference type="Proteomes" id="UP001302367"/>
    </source>
</evidence>
<dbReference type="EMBL" id="CP134185">
    <property type="protein sequence ID" value="WPA97633.1"/>
    <property type="molecule type" value="Genomic_DNA"/>
</dbReference>
<sequence>MFIQLSPSSLPPQTRRPSAVHQLNHYPTHYTTFVALSKRDTQDPIIEPLQRFKSEGDTEEEQNSLGGQMAFGDDNDVLRRIEEEQRAQEALKVFHQKTLRSIVGADLLQKDRFSHWSIRGYAYARKNHIEVSELNWHDINDNPHRRRAWSGPGVVWVGLDSNGNVLFQDWPEHYKEPIRTSSTKLIELDLSERLDIFEKCHRLHETARCFQLAEEAGHITRHEAQLIIDLEVCYKAGVKLLKHKKILPGVDEWPELAQQQQQQQQQQQGKEIFAEMQQCYGTTLFPCIETVVIAARYLDNMWDHADRGGYQWLLSDSKFLDIFLLRMHNFMWRTHGPAKYRQTIHNLPLGNVCSEHSQKQVQLPQQPVEPKFGAQKASIEMDGTNTSLQFSNQLKSLPLVFSNSDTGLKFLPTFRQA</sequence>
<keyword evidence="4" id="KW-1185">Reference proteome</keyword>
<dbReference type="EMBL" id="LKMD01000100">
    <property type="protein sequence ID" value="PIB01412.1"/>
    <property type="molecule type" value="Genomic_DNA"/>
</dbReference>
<dbReference type="AlphaFoldDB" id="A0A2G5I9M9"/>
<dbReference type="Proteomes" id="UP000230605">
    <property type="component" value="Chromosome 1"/>
</dbReference>
<name>A0A2G5I9M9_CERBT</name>
<dbReference type="Proteomes" id="UP001302367">
    <property type="component" value="Chromosome 2"/>
</dbReference>
<organism evidence="1 3">
    <name type="scientific">Cercospora beticola</name>
    <name type="common">Sugarbeet leaf spot fungus</name>
    <dbReference type="NCBI Taxonomy" id="122368"/>
    <lineage>
        <taxon>Eukaryota</taxon>
        <taxon>Fungi</taxon>
        <taxon>Dikarya</taxon>
        <taxon>Ascomycota</taxon>
        <taxon>Pezizomycotina</taxon>
        <taxon>Dothideomycetes</taxon>
        <taxon>Dothideomycetidae</taxon>
        <taxon>Mycosphaerellales</taxon>
        <taxon>Mycosphaerellaceae</taxon>
        <taxon>Cercospora</taxon>
    </lineage>
</organism>
<accession>A0A2G5I9M9</accession>
<gene>
    <name evidence="1" type="ORF">CB0940_02213</name>
    <name evidence="2" type="ORF">RHO25_002243</name>
</gene>